<dbReference type="Pfam" id="PF02894">
    <property type="entry name" value="GFO_IDH_MocA_C"/>
    <property type="match status" value="1"/>
</dbReference>
<dbReference type="PANTHER" id="PTHR43708">
    <property type="entry name" value="CONSERVED EXPRESSED OXIDOREDUCTASE (EUROFUNG)"/>
    <property type="match status" value="1"/>
</dbReference>
<sequence length="352" mass="39881">MDKTIKVGIIGFGLAGKVFHAPIIEDVAGLELTQIYTSNHEAIKHINSTYPNVEVASSPDDIIKDEEIHLIVVATPNTTHFDYAKRSLLAGKDVVVDKPFTVTSQEADELIEVAKSKGKLLSIHQNRRWDSDFLTVKRILSNKLLGNLVEYEAYYHRFRNRIKVGWREEVKAGGGILYDLGSHLIDQALSLFGLPKDIFADIRIQRENAKVDDAFEIILNYEKLKVVLKSGMLVKEPLPRFVLLGDKGSFIKYGLDPQEDLLKKGEFPHGTPEWGAEDEDIWGTLNTEIHDIKIRGKVESEKGDYREYYRNIYKAINGLEDLKVKAQDGRNVIRIIELAMESSSSKRTVAFR</sequence>
<feature type="domain" description="Gfo/Idh/MocA-like oxidoreductase N-terminal" evidence="3">
    <location>
        <begin position="5"/>
        <end position="123"/>
    </location>
</feature>
<evidence type="ECO:0000256" key="2">
    <source>
        <dbReference type="ARBA" id="ARBA00023002"/>
    </source>
</evidence>
<evidence type="ECO:0000313" key="5">
    <source>
        <dbReference type="EMBL" id="KAB3531114.1"/>
    </source>
</evidence>
<keyword evidence="6" id="KW-1185">Reference proteome</keyword>
<dbReference type="SUPFAM" id="SSF51735">
    <property type="entry name" value="NAD(P)-binding Rossmann-fold domains"/>
    <property type="match status" value="1"/>
</dbReference>
<evidence type="ECO:0000256" key="1">
    <source>
        <dbReference type="ARBA" id="ARBA00010928"/>
    </source>
</evidence>
<protein>
    <submittedName>
        <fullName evidence="5">Oxidoreductase</fullName>
    </submittedName>
</protein>
<dbReference type="InterPro" id="IPR004104">
    <property type="entry name" value="Gfo/Idh/MocA-like_OxRdtase_C"/>
</dbReference>
<evidence type="ECO:0000313" key="6">
    <source>
        <dbReference type="Proteomes" id="UP000465601"/>
    </source>
</evidence>
<proteinExistence type="inferred from homology"/>
<feature type="domain" description="Gfo/Idh/MocA-like oxidoreductase C-terminal" evidence="4">
    <location>
        <begin position="139"/>
        <end position="350"/>
    </location>
</feature>
<reference evidence="5 6" key="1">
    <citation type="submission" date="2019-10" db="EMBL/GenBank/DDBJ databases">
        <title>Alkaliphilus serpentinus sp. nov. and Alkaliphilus pronyensis sp. nov., two novel anaerobic alkaliphilic species isolated from the serpentinized-hosted hydrothermal field of the Prony Bay (New Caledonia).</title>
        <authorList>
            <person name="Postec A."/>
        </authorList>
    </citation>
    <scope>NUCLEOTIDE SEQUENCE [LARGE SCALE GENOMIC DNA]</scope>
    <source>
        <strain evidence="5 6">LacT</strain>
    </source>
</reference>
<dbReference type="Proteomes" id="UP000465601">
    <property type="component" value="Unassembled WGS sequence"/>
</dbReference>
<organism evidence="5 6">
    <name type="scientific">Alkaliphilus serpentinus</name>
    <dbReference type="NCBI Taxonomy" id="1482731"/>
    <lineage>
        <taxon>Bacteria</taxon>
        <taxon>Bacillati</taxon>
        <taxon>Bacillota</taxon>
        <taxon>Clostridia</taxon>
        <taxon>Peptostreptococcales</taxon>
        <taxon>Natronincolaceae</taxon>
        <taxon>Alkaliphilus</taxon>
    </lineage>
</organism>
<dbReference type="OrthoDB" id="9783105at2"/>
<dbReference type="GO" id="GO:0016491">
    <property type="term" value="F:oxidoreductase activity"/>
    <property type="evidence" value="ECO:0007669"/>
    <property type="project" value="UniProtKB-KW"/>
</dbReference>
<comment type="similarity">
    <text evidence="1">Belongs to the Gfo/Idh/MocA family.</text>
</comment>
<dbReference type="EMBL" id="WBZB01000014">
    <property type="protein sequence ID" value="KAB3531114.1"/>
    <property type="molecule type" value="Genomic_DNA"/>
</dbReference>
<dbReference type="PANTHER" id="PTHR43708:SF5">
    <property type="entry name" value="CONSERVED EXPRESSED OXIDOREDUCTASE (EUROFUNG)-RELATED"/>
    <property type="match status" value="1"/>
</dbReference>
<dbReference type="InterPro" id="IPR051317">
    <property type="entry name" value="Gfo/Idh/MocA_oxidoreduct"/>
</dbReference>
<evidence type="ECO:0000259" key="3">
    <source>
        <dbReference type="Pfam" id="PF01408"/>
    </source>
</evidence>
<keyword evidence="2" id="KW-0560">Oxidoreductase</keyword>
<dbReference type="Gene3D" id="3.30.360.10">
    <property type="entry name" value="Dihydrodipicolinate Reductase, domain 2"/>
    <property type="match status" value="1"/>
</dbReference>
<evidence type="ECO:0000259" key="4">
    <source>
        <dbReference type="Pfam" id="PF02894"/>
    </source>
</evidence>
<gene>
    <name evidence="5" type="ORF">F8153_05625</name>
</gene>
<comment type="caution">
    <text evidence="5">The sequence shown here is derived from an EMBL/GenBank/DDBJ whole genome shotgun (WGS) entry which is preliminary data.</text>
</comment>
<name>A0A833HPQ7_9FIRM</name>
<dbReference type="InterPro" id="IPR000683">
    <property type="entry name" value="Gfo/Idh/MocA-like_OxRdtase_N"/>
</dbReference>
<dbReference type="Pfam" id="PF01408">
    <property type="entry name" value="GFO_IDH_MocA"/>
    <property type="match status" value="1"/>
</dbReference>
<dbReference type="InterPro" id="IPR036291">
    <property type="entry name" value="NAD(P)-bd_dom_sf"/>
</dbReference>
<accession>A0A833HPQ7</accession>
<dbReference type="RefSeq" id="WP_151865393.1">
    <property type="nucleotide sequence ID" value="NZ_WBZB01000014.1"/>
</dbReference>
<dbReference type="AlphaFoldDB" id="A0A833HPQ7"/>
<dbReference type="Gene3D" id="3.40.50.720">
    <property type="entry name" value="NAD(P)-binding Rossmann-like Domain"/>
    <property type="match status" value="1"/>
</dbReference>
<dbReference type="GO" id="GO:0000166">
    <property type="term" value="F:nucleotide binding"/>
    <property type="evidence" value="ECO:0007669"/>
    <property type="project" value="InterPro"/>
</dbReference>
<dbReference type="NCBIfam" id="NF008607">
    <property type="entry name" value="PRK11579.1"/>
    <property type="match status" value="1"/>
</dbReference>